<dbReference type="Pfam" id="PF00638">
    <property type="entry name" value="Ran_BP1"/>
    <property type="match status" value="1"/>
</dbReference>
<dbReference type="PROSITE" id="PS50196">
    <property type="entry name" value="RANBD1"/>
    <property type="match status" value="1"/>
</dbReference>
<evidence type="ECO:0000256" key="12">
    <source>
        <dbReference type="ARBA" id="ARBA00068028"/>
    </source>
</evidence>
<keyword evidence="8" id="KW-0521">NADP</keyword>
<reference evidence="14 15" key="1">
    <citation type="journal article" date="2012" name="Genome Biol.">
        <title>Sequencing three crocodilian genomes to illuminate the evolution of archosaurs and amniotes.</title>
        <authorList>
            <person name="St John J.A."/>
            <person name="Braun E.L."/>
            <person name="Isberg S.R."/>
            <person name="Miles L.G."/>
            <person name="Chong A.Y."/>
            <person name="Gongora J."/>
            <person name="Dalzell P."/>
            <person name="Moran C."/>
            <person name="Bed'hom B."/>
            <person name="Abzhanov A."/>
            <person name="Burgess S.C."/>
            <person name="Cooksey A.M."/>
            <person name="Castoe T.A."/>
            <person name="Crawford N.G."/>
            <person name="Densmore L.D."/>
            <person name="Drew J.C."/>
            <person name="Edwards S.V."/>
            <person name="Faircloth B.C."/>
            <person name="Fujita M.K."/>
            <person name="Greenwold M.J."/>
            <person name="Hoffmann F.G."/>
            <person name="Howard J.M."/>
            <person name="Iguchi T."/>
            <person name="Janes D.E."/>
            <person name="Khan S.Y."/>
            <person name="Kohno S."/>
            <person name="de Koning A.J."/>
            <person name="Lance S.L."/>
            <person name="McCarthy F.M."/>
            <person name="McCormack J.E."/>
            <person name="Merchant M.E."/>
            <person name="Peterson D.G."/>
            <person name="Pollock D.D."/>
            <person name="Pourmand N."/>
            <person name="Raney B.J."/>
            <person name="Roessler K.A."/>
            <person name="Sanford J.R."/>
            <person name="Sawyer R.H."/>
            <person name="Schmidt C.J."/>
            <person name="Triplett E.W."/>
            <person name="Tuberville T.D."/>
            <person name="Venegas-Anaya M."/>
            <person name="Howard J.T."/>
            <person name="Jarvis E.D."/>
            <person name="Guillette L.J.Jr."/>
            <person name="Glenn T.C."/>
            <person name="Green R.E."/>
            <person name="Ray D.A."/>
        </authorList>
    </citation>
    <scope>NUCLEOTIDE SEQUENCE [LARGE SCALE GENOMIC DNA]</scope>
    <source>
        <strain evidence="14">KSC_2009_1</strain>
    </source>
</reference>
<dbReference type="InterPro" id="IPR000156">
    <property type="entry name" value="Ran_bind_dom"/>
</dbReference>
<comment type="caution">
    <text evidence="14">The sequence shown here is derived from an EMBL/GenBank/DDBJ whole genome shotgun (WGS) entry which is preliminary data.</text>
</comment>
<dbReference type="FunFam" id="2.30.29.30:FF:000228">
    <property type="entry name" value="ran-binding protein 3-like isoform X2"/>
    <property type="match status" value="1"/>
</dbReference>
<dbReference type="InterPro" id="IPR017438">
    <property type="entry name" value="ATP-NAD_kinase_N"/>
</dbReference>
<evidence type="ECO:0000313" key="14">
    <source>
        <dbReference type="EMBL" id="KYO29006.1"/>
    </source>
</evidence>
<dbReference type="Pfam" id="PF01513">
    <property type="entry name" value="NAD_kinase"/>
    <property type="match status" value="1"/>
</dbReference>
<evidence type="ECO:0000256" key="3">
    <source>
        <dbReference type="ARBA" id="ARBA00010995"/>
    </source>
</evidence>
<keyword evidence="6" id="KW-0808">Transferase</keyword>
<evidence type="ECO:0000256" key="8">
    <source>
        <dbReference type="ARBA" id="ARBA00022857"/>
    </source>
</evidence>
<evidence type="ECO:0000256" key="6">
    <source>
        <dbReference type="ARBA" id="ARBA00022679"/>
    </source>
</evidence>
<keyword evidence="15" id="KW-1185">Reference proteome</keyword>
<dbReference type="InterPro" id="IPR016064">
    <property type="entry name" value="NAD/diacylglycerol_kinase_sf"/>
</dbReference>
<dbReference type="CDD" id="cd13180">
    <property type="entry name" value="RanBD_RanBP3"/>
    <property type="match status" value="1"/>
</dbReference>
<dbReference type="PANTHER" id="PTHR13158">
    <property type="match status" value="1"/>
</dbReference>
<dbReference type="GO" id="GO:0005739">
    <property type="term" value="C:mitochondrion"/>
    <property type="evidence" value="ECO:0007669"/>
    <property type="project" value="TreeGrafter"/>
</dbReference>
<dbReference type="GO" id="GO:0005634">
    <property type="term" value="C:nucleus"/>
    <property type="evidence" value="ECO:0007669"/>
    <property type="project" value="UniProtKB-SubCell"/>
</dbReference>
<dbReference type="GO" id="GO:0003951">
    <property type="term" value="F:NAD+ kinase activity"/>
    <property type="evidence" value="ECO:0007669"/>
    <property type="project" value="UniProtKB-EC"/>
</dbReference>
<dbReference type="Gene3D" id="3.40.50.10330">
    <property type="entry name" value="Probable inorganic polyphosphate/atp-NAD kinase, domain 1"/>
    <property type="match status" value="1"/>
</dbReference>
<keyword evidence="10" id="KW-0539">Nucleus</keyword>
<organism evidence="14 15">
    <name type="scientific">Alligator mississippiensis</name>
    <name type="common">American alligator</name>
    <dbReference type="NCBI Taxonomy" id="8496"/>
    <lineage>
        <taxon>Eukaryota</taxon>
        <taxon>Metazoa</taxon>
        <taxon>Chordata</taxon>
        <taxon>Craniata</taxon>
        <taxon>Vertebrata</taxon>
        <taxon>Euteleostomi</taxon>
        <taxon>Archelosauria</taxon>
        <taxon>Archosauria</taxon>
        <taxon>Crocodylia</taxon>
        <taxon>Alligatoridae</taxon>
        <taxon>Alligatorinae</taxon>
        <taxon>Alligator</taxon>
    </lineage>
</organism>
<dbReference type="SMART" id="SM00160">
    <property type="entry name" value="RanBD"/>
    <property type="match status" value="1"/>
</dbReference>
<name>A0A151MWU3_ALLMI</name>
<evidence type="ECO:0000256" key="5">
    <source>
        <dbReference type="ARBA" id="ARBA00022490"/>
    </source>
</evidence>
<evidence type="ECO:0000256" key="1">
    <source>
        <dbReference type="ARBA" id="ARBA00004123"/>
    </source>
</evidence>
<dbReference type="EMBL" id="AKHW03004724">
    <property type="protein sequence ID" value="KYO29006.1"/>
    <property type="molecule type" value="Genomic_DNA"/>
</dbReference>
<dbReference type="Gene3D" id="2.30.29.30">
    <property type="entry name" value="Pleckstrin-homology domain (PH domain)/Phosphotyrosine-binding domain (PTB)"/>
    <property type="match status" value="1"/>
</dbReference>
<evidence type="ECO:0000256" key="2">
    <source>
        <dbReference type="ARBA" id="ARBA00004496"/>
    </source>
</evidence>
<dbReference type="SUPFAM" id="SSF111331">
    <property type="entry name" value="NAD kinase/diacylglycerol kinase-like"/>
    <property type="match status" value="1"/>
</dbReference>
<evidence type="ECO:0000259" key="13">
    <source>
        <dbReference type="PROSITE" id="PS50196"/>
    </source>
</evidence>
<accession>A0A151MWU3</accession>
<dbReference type="Proteomes" id="UP000050525">
    <property type="component" value="Unassembled WGS sequence"/>
</dbReference>
<evidence type="ECO:0000256" key="10">
    <source>
        <dbReference type="ARBA" id="ARBA00023242"/>
    </source>
</evidence>
<dbReference type="STRING" id="8496.A0A151MWU3"/>
<dbReference type="SUPFAM" id="SSF50729">
    <property type="entry name" value="PH domain-like"/>
    <property type="match status" value="1"/>
</dbReference>
<keyword evidence="9" id="KW-0520">NAD</keyword>
<dbReference type="GO" id="GO:0046332">
    <property type="term" value="F:SMAD binding"/>
    <property type="evidence" value="ECO:0007669"/>
    <property type="project" value="UniProtKB-ARBA"/>
</dbReference>
<proteinExistence type="inferred from homology"/>
<evidence type="ECO:0000313" key="15">
    <source>
        <dbReference type="Proteomes" id="UP000050525"/>
    </source>
</evidence>
<comment type="similarity">
    <text evidence="3">Belongs to the NAD kinase family.</text>
</comment>
<dbReference type="GO" id="GO:0006741">
    <property type="term" value="P:NADP+ biosynthetic process"/>
    <property type="evidence" value="ECO:0007669"/>
    <property type="project" value="InterPro"/>
</dbReference>
<dbReference type="EC" id="2.7.1.23" evidence="4"/>
<comment type="function">
    <text evidence="11">Nuclear export factor for BMP-specific SMAD1/5/8 that plays a critical role in terminating BMP signaling and regulating mesenchymal stem cell differentiation by blocking osteoblast differentiation to promote myogenic differention. Directly recognizes dephosphorylated SMAD1/5/8 and mediates their nuclear export in a Ran-dependent manner.</text>
</comment>
<dbReference type="InterPro" id="IPR011993">
    <property type="entry name" value="PH-like_dom_sf"/>
</dbReference>
<comment type="subcellular location">
    <subcellularLocation>
        <location evidence="2">Cytoplasm</location>
    </subcellularLocation>
    <subcellularLocation>
        <location evidence="1">Nucleus</location>
    </subcellularLocation>
</comment>
<sequence>MKTQQVPASKVNAVYAGRGQACAGTVSSANCGHHIKDKPHLAKRRDYSVDTWTVSRATGTKAHFQAQTTRHQLYSLDNSKSHPSNECFTEKSVIAQPIFVFEKKNRPFKRPAEDPICAAENDNFISYSKKRARSSSFTFRTSDSQSDLDTLSQKRVRSSSFTILPTFPPSQPVKKNNIFMTSALLRRSSDITSTKEGSSSHSPLWNIIRPAILQPPPMQLYEERKQTCIEHTLLFPKAENKETIQLSEECSPSPTKNIMSSRTAERPCVIMNLSSPKTIGNHLVEDRSILNHSKSDFVFGENMVERVLTPQKCSKLHNEMDPGKKEKTTTHTEYFQTCCPHTKTVVAESASLAESAAAYIAKPTQKYLLNKVEVITGEEAEHNVLQINCKLYVFNKLSLSWTERGRGSLRLNDTSSNRCGMLQSRLVMRNQGSLRLILNTKLWPQMMIERGNHKSLCITAVDQEDCSVKVFLIQASSKDVQYLYAAIHHRLVALQSFVEKESDTNQVDTEPEAAFCTLICGSDDEEEEEITQVSSNKSDHSRWIRRQPVTTRYEFEQQRYRFAGLSEDDLRQLLALKGSNYSGLLERHHIHTKNVEHVVDSLRNERIEVRLVKRREYNEETAQWADAVISAGGDGTMLLAASKVFDRCKPVIGVNTDPERSEGHLCLPVRYTHSFPDALQKLYRGEFRWQWRQRIRLYLEGTGINPTPVDLHEQQLSQEQHSWAHINGRFQDQRSEISGPHLLPVRALNEVFIGESLSSRVNYKSCKPSFKFSLHRASYYEISVDDGPWEKQKSSGLNVCTGTGSKAWSYNINKVANQAVEEILKIVKKHGSLNLPLNREFIQKVTNEYNDSLLYSPEEPKMFFSIREPIVNRVFSSSRQRGFSSKVCVRSRCWDACMVVDGGTSFEFNDGAVASILIDTEDALRTVLLED</sequence>
<gene>
    <name evidence="14" type="primary">RANBP3L</name>
    <name evidence="14" type="ORF">Y1Q_0009822</name>
</gene>
<evidence type="ECO:0000256" key="4">
    <source>
        <dbReference type="ARBA" id="ARBA00012120"/>
    </source>
</evidence>
<feature type="domain" description="RanBD1" evidence="13">
    <location>
        <begin position="368"/>
        <end position="449"/>
    </location>
</feature>
<dbReference type="Gene3D" id="2.60.200.30">
    <property type="entry name" value="Probable inorganic polyphosphate/atp-NAD kinase, domain 2"/>
    <property type="match status" value="1"/>
</dbReference>
<dbReference type="InterPro" id="IPR002504">
    <property type="entry name" value="NADK"/>
</dbReference>
<evidence type="ECO:0000256" key="9">
    <source>
        <dbReference type="ARBA" id="ARBA00023027"/>
    </source>
</evidence>
<dbReference type="InterPro" id="IPR017437">
    <property type="entry name" value="ATP-NAD_kinase_PpnK-typ_C"/>
</dbReference>
<dbReference type="GO" id="GO:0019674">
    <property type="term" value="P:NAD+ metabolic process"/>
    <property type="evidence" value="ECO:0007669"/>
    <property type="project" value="InterPro"/>
</dbReference>
<keyword evidence="5" id="KW-0963">Cytoplasm</keyword>
<dbReference type="AlphaFoldDB" id="A0A151MWU3"/>
<keyword evidence="7" id="KW-0418">Kinase</keyword>
<protein>
    <recommendedName>
        <fullName evidence="12">Ran-binding protein 3-like</fullName>
        <ecNumber evidence="4">2.7.1.23</ecNumber>
    </recommendedName>
</protein>
<evidence type="ECO:0000256" key="7">
    <source>
        <dbReference type="ARBA" id="ARBA00022777"/>
    </source>
</evidence>
<dbReference type="PANTHER" id="PTHR13158:SF5">
    <property type="entry name" value="NAD KINASE 2, MITOCHONDRIAL"/>
    <property type="match status" value="1"/>
</dbReference>
<evidence type="ECO:0000256" key="11">
    <source>
        <dbReference type="ARBA" id="ARBA00059866"/>
    </source>
</evidence>